<dbReference type="EMBL" id="JACJTA010000034">
    <property type="protein sequence ID" value="MBD2606109.1"/>
    <property type="molecule type" value="Genomic_DNA"/>
</dbReference>
<gene>
    <name evidence="1" type="ORF">H6G81_16645</name>
</gene>
<comment type="caution">
    <text evidence="1">The sequence shown here is derived from an EMBL/GenBank/DDBJ whole genome shotgun (WGS) entry which is preliminary data.</text>
</comment>
<dbReference type="Pfam" id="PF14384">
    <property type="entry name" value="BrnA_antitoxin"/>
    <property type="match status" value="1"/>
</dbReference>
<sequence length="72" mass="8333">MKDEEIDLSECPEITPEMFARGVVRRGLKPTPNQVQVTLRVDNDVLEWFKAQGRGYQTQINALLRAYMEAHK</sequence>
<name>A0ABR8GRM2_9CYAN</name>
<accession>A0ABR8GRM2</accession>
<proteinExistence type="predicted"/>
<dbReference type="Proteomes" id="UP000660380">
    <property type="component" value="Unassembled WGS sequence"/>
</dbReference>
<dbReference type="InterPro" id="IPR025528">
    <property type="entry name" value="BrnA_antitoxin"/>
</dbReference>
<keyword evidence="2" id="KW-1185">Reference proteome</keyword>
<organism evidence="1 2">
    <name type="scientific">Scytonema hofmannii FACHB-248</name>
    <dbReference type="NCBI Taxonomy" id="1842502"/>
    <lineage>
        <taxon>Bacteria</taxon>
        <taxon>Bacillati</taxon>
        <taxon>Cyanobacteriota</taxon>
        <taxon>Cyanophyceae</taxon>
        <taxon>Nostocales</taxon>
        <taxon>Scytonemataceae</taxon>
        <taxon>Scytonema</taxon>
    </lineage>
</organism>
<evidence type="ECO:0000313" key="1">
    <source>
        <dbReference type="EMBL" id="MBD2606109.1"/>
    </source>
</evidence>
<evidence type="ECO:0000313" key="2">
    <source>
        <dbReference type="Proteomes" id="UP000660380"/>
    </source>
</evidence>
<protein>
    <submittedName>
        <fullName evidence="1">BrnA antitoxin family protein</fullName>
    </submittedName>
</protein>
<reference evidence="1 2" key="1">
    <citation type="journal article" date="2020" name="ISME J.">
        <title>Comparative genomics reveals insights into cyanobacterial evolution and habitat adaptation.</title>
        <authorList>
            <person name="Chen M.Y."/>
            <person name="Teng W.K."/>
            <person name="Zhao L."/>
            <person name="Hu C.X."/>
            <person name="Zhou Y.K."/>
            <person name="Han B.P."/>
            <person name="Song L.R."/>
            <person name="Shu W.S."/>
        </authorList>
    </citation>
    <scope>NUCLEOTIDE SEQUENCE [LARGE SCALE GENOMIC DNA]</scope>
    <source>
        <strain evidence="1 2">FACHB-248</strain>
    </source>
</reference>